<protein>
    <recommendedName>
        <fullName evidence="4">Protein kinase domain-containing protein</fullName>
    </recommendedName>
</protein>
<dbReference type="SMART" id="SM00220">
    <property type="entry name" value="S_TKc"/>
    <property type="match status" value="1"/>
</dbReference>
<dbReference type="InterPro" id="IPR016024">
    <property type="entry name" value="ARM-type_fold"/>
</dbReference>
<dbReference type="Gene3D" id="1.10.510.10">
    <property type="entry name" value="Transferase(Phosphotransferase) domain 1"/>
    <property type="match status" value="1"/>
</dbReference>
<dbReference type="OrthoDB" id="79687at2759"/>
<dbReference type="SUPFAM" id="SSF56112">
    <property type="entry name" value="Protein kinase-like (PK-like)"/>
    <property type="match status" value="1"/>
</dbReference>
<feature type="domain" description="Protein kinase" evidence="4">
    <location>
        <begin position="12"/>
        <end position="344"/>
    </location>
</feature>
<feature type="compositionally biased region" description="Low complexity" evidence="3">
    <location>
        <begin position="820"/>
        <end position="835"/>
    </location>
</feature>
<feature type="compositionally biased region" description="Polar residues" evidence="3">
    <location>
        <begin position="959"/>
        <end position="994"/>
    </location>
</feature>
<dbReference type="Proteomes" id="UP000887567">
    <property type="component" value="Unplaced"/>
</dbReference>
<dbReference type="GeneID" id="110238256"/>
<accession>A0A913X669</accession>
<feature type="region of interest" description="Disordered" evidence="3">
    <location>
        <begin position="667"/>
        <end position="686"/>
    </location>
</feature>
<evidence type="ECO:0000256" key="1">
    <source>
        <dbReference type="ARBA" id="ARBA00038349"/>
    </source>
</evidence>
<reference evidence="5" key="1">
    <citation type="submission" date="2022-11" db="UniProtKB">
        <authorList>
            <consortium name="EnsemblMetazoa"/>
        </authorList>
    </citation>
    <scope>IDENTIFICATION</scope>
</reference>
<evidence type="ECO:0000313" key="6">
    <source>
        <dbReference type="Proteomes" id="UP000887567"/>
    </source>
</evidence>
<feature type="region of interest" description="Disordered" evidence="3">
    <location>
        <begin position="955"/>
        <end position="1086"/>
    </location>
</feature>
<dbReference type="PROSITE" id="PS50011">
    <property type="entry name" value="PROTEIN_KINASE_DOM"/>
    <property type="match status" value="1"/>
</dbReference>
<dbReference type="GO" id="GO:0004672">
    <property type="term" value="F:protein kinase activity"/>
    <property type="evidence" value="ECO:0007669"/>
    <property type="project" value="InterPro"/>
</dbReference>
<dbReference type="SUPFAM" id="SSF48371">
    <property type="entry name" value="ARM repeat"/>
    <property type="match status" value="1"/>
</dbReference>
<evidence type="ECO:0000256" key="2">
    <source>
        <dbReference type="SAM" id="Coils"/>
    </source>
</evidence>
<dbReference type="InterPro" id="IPR000719">
    <property type="entry name" value="Prot_kinase_dom"/>
</dbReference>
<dbReference type="Gene3D" id="1.25.10.10">
    <property type="entry name" value="Leucine-rich Repeat Variant"/>
    <property type="match status" value="1"/>
</dbReference>
<feature type="compositionally biased region" description="Low complexity" evidence="3">
    <location>
        <begin position="719"/>
        <end position="765"/>
    </location>
</feature>
<evidence type="ECO:0000259" key="4">
    <source>
        <dbReference type="PROSITE" id="PS50011"/>
    </source>
</evidence>
<dbReference type="GO" id="GO:0005524">
    <property type="term" value="F:ATP binding"/>
    <property type="evidence" value="ECO:0007669"/>
    <property type="project" value="InterPro"/>
</dbReference>
<dbReference type="CDD" id="cd14011">
    <property type="entry name" value="PK_SCY1_like"/>
    <property type="match status" value="1"/>
</dbReference>
<dbReference type="EnsemblMetazoa" id="XM_021043914.2">
    <property type="protein sequence ID" value="XP_020899573.1"/>
    <property type="gene ID" value="LOC110238256"/>
</dbReference>
<dbReference type="InterPro" id="IPR011009">
    <property type="entry name" value="Kinase-like_dom_sf"/>
</dbReference>
<evidence type="ECO:0000256" key="3">
    <source>
        <dbReference type="SAM" id="MobiDB-lite"/>
    </source>
</evidence>
<dbReference type="InterPro" id="IPR011989">
    <property type="entry name" value="ARM-like"/>
</dbReference>
<dbReference type="InterPro" id="IPR051177">
    <property type="entry name" value="CIK-Related_Protein"/>
</dbReference>
<dbReference type="Pfam" id="PF00069">
    <property type="entry name" value="Pkinase"/>
    <property type="match status" value="1"/>
</dbReference>
<dbReference type="AlphaFoldDB" id="A0A913X669"/>
<feature type="region of interest" description="Disordered" evidence="3">
    <location>
        <begin position="857"/>
        <end position="916"/>
    </location>
</feature>
<dbReference type="FunFam" id="3.30.200.20:FF:000179">
    <property type="entry name" value="SCY1 like pseudokinase 2"/>
    <property type="match status" value="1"/>
</dbReference>
<keyword evidence="6" id="KW-1185">Reference proteome</keyword>
<name>A0A913X669_EXADI</name>
<dbReference type="RefSeq" id="XP_020899573.1">
    <property type="nucleotide sequence ID" value="XM_021043914.2"/>
</dbReference>
<proteinExistence type="inferred from homology"/>
<comment type="similarity">
    <text evidence="1">Belongs to the protein kinase superfamily.</text>
</comment>
<dbReference type="PANTHER" id="PTHR12984:SF6">
    <property type="entry name" value="SCY1-LIKE PROTEIN 2"/>
    <property type="match status" value="1"/>
</dbReference>
<feature type="compositionally biased region" description="Low complexity" evidence="3">
    <location>
        <begin position="1047"/>
        <end position="1058"/>
    </location>
</feature>
<feature type="compositionally biased region" description="Low complexity" evidence="3">
    <location>
        <begin position="774"/>
        <end position="804"/>
    </location>
</feature>
<feature type="coiled-coil region" evidence="2">
    <location>
        <begin position="616"/>
        <end position="647"/>
    </location>
</feature>
<organism evidence="5 6">
    <name type="scientific">Exaiptasia diaphana</name>
    <name type="common">Tropical sea anemone</name>
    <name type="synonym">Aiptasia pulchella</name>
    <dbReference type="NCBI Taxonomy" id="2652724"/>
    <lineage>
        <taxon>Eukaryota</taxon>
        <taxon>Metazoa</taxon>
        <taxon>Cnidaria</taxon>
        <taxon>Anthozoa</taxon>
        <taxon>Hexacorallia</taxon>
        <taxon>Actiniaria</taxon>
        <taxon>Aiptasiidae</taxon>
        <taxon>Exaiptasia</taxon>
    </lineage>
</organism>
<dbReference type="OMA" id="LKTNEWD"/>
<feature type="compositionally biased region" description="Polar residues" evidence="3">
    <location>
        <begin position="1061"/>
        <end position="1079"/>
    </location>
</feature>
<feature type="compositionally biased region" description="Polar residues" evidence="3">
    <location>
        <begin position="1012"/>
        <end position="1029"/>
    </location>
</feature>
<evidence type="ECO:0000313" key="5">
    <source>
        <dbReference type="EnsemblMetazoa" id="XP_020899573.1"/>
    </source>
</evidence>
<sequence length="1086" mass="118622">MEKVSSYTGAMFDKLDKLKTAAIGATVTAYCATKSAVGAVSALIGNPLTKDYEVGRHIASFGPNLAWKVLEGKTKTTGQEASIFVFEKRLLDTVDKQDRQTVLECMKKGAVQLTRLRHPRILMIQHPLEESKDCLAFATEPVFASLANLLGRHEHMPTPPPPEFASFELYEVERVYGLYQLVEGLMFLHNDAKILQGCLSPENIMVTKNGHWKISGLFFSSMPSMIDGQSSYNGCQWEPRLYPFAQPDLNYAAPEYILSRSCDVSSDMYSLGVLIYAIFNKGQTPYSCDNNMAAFKRNVEQMSKHSVAGLGDVPQELHSHVTRLLSMTPSLRPDVHEMTKISYFENVAALTLQYLDSLMQRDDMAKAQFFKSLYKIMSKLPKRVIVQRVLPQLCLQFSNHKLVPFVLPNVLLITEDCTAEEYTKLVLPELKPVFKIQEPVQVTIIFLKKLDLLLSKTPHDSIRDDVLPMVFRALEATTTDIQEMVLNVIPNFAPMVEYTLMKNSVIPRIKTLCLQTSSLAVRVNSLVCIGKVLEHLDKYYVMEDILPFLSQIPSREAPTLMGILGIYKQTMVHTKLGMDKDYLAMKAIPFLFPLSVEPSLNLKQFTQFMAIINDMINQVQVEHKAKLEQLQKMQEQTQSSLKFAQEAEEAKALDNLTSLIDKAFNERPSSTTVEEKKSIGSPSTSAATKNAEFNKLFGLSDSRGSLNEDILDAFDMSASLSSSNKPRQSSSSPSFSPKQSPQTNRSLRNLSPSPSSSTSQLSKPSYGNSSNLASTNSGGASMTGSSSMGSLSSSSNTGYKSTSSVGGMVTRSNNMKPGVSMATSSSNMSSMSRSGVGSGTFTSMPANLTGMGSMSINSSSSYGNRSSNYGNMSSSHGNMSGNNMMGSHGNMSGSYGNMSTSHSNTSTSLSNTPSNYGNMSSNYGNMSSNYGNMSSNYGNMSNVNQMSARSIGSGIMTPATANQSSMPQSSSGQKMWTPASGVSRTDVNKKSTPLDSLYSPEMSHLQSKGKPSLSSLQAQNSVVPQQSGLGMTPMRPPYAQPTMTPSGMFPMQQQGMMGSIMTPQNQFNSTPRGGSSSANDLKDIFG</sequence>
<keyword evidence="2" id="KW-0175">Coiled coil</keyword>
<dbReference type="Gene3D" id="3.30.200.20">
    <property type="entry name" value="Phosphorylase Kinase, domain 1"/>
    <property type="match status" value="1"/>
</dbReference>
<dbReference type="KEGG" id="epa:110238256"/>
<feature type="region of interest" description="Disordered" evidence="3">
    <location>
        <begin position="719"/>
        <end position="843"/>
    </location>
</feature>
<dbReference type="PANTHER" id="PTHR12984">
    <property type="entry name" value="SCY1-RELATED S/T PROTEIN KINASE-LIKE"/>
    <property type="match status" value="1"/>
</dbReference>